<gene>
    <name evidence="3" type="ORF">GRI44_08405</name>
</gene>
<dbReference type="OrthoDB" id="7449015at2"/>
<dbReference type="AlphaFoldDB" id="A0A6L7GGP6"/>
<dbReference type="RefSeq" id="WP_160601388.1">
    <property type="nucleotide sequence ID" value="NZ_WTYU01000002.1"/>
</dbReference>
<keyword evidence="1" id="KW-0812">Transmembrane</keyword>
<proteinExistence type="predicted"/>
<dbReference type="InterPro" id="IPR012495">
    <property type="entry name" value="TadE-like_dom"/>
</dbReference>
<name>A0A6L7GGP6_9SPHN</name>
<evidence type="ECO:0000313" key="3">
    <source>
        <dbReference type="EMBL" id="MXP14770.1"/>
    </source>
</evidence>
<organism evidence="3 4">
    <name type="scientific">Allopontixanthobacter confluentis</name>
    <dbReference type="NCBI Taxonomy" id="1849021"/>
    <lineage>
        <taxon>Bacteria</taxon>
        <taxon>Pseudomonadati</taxon>
        <taxon>Pseudomonadota</taxon>
        <taxon>Alphaproteobacteria</taxon>
        <taxon>Sphingomonadales</taxon>
        <taxon>Erythrobacteraceae</taxon>
        <taxon>Allopontixanthobacter</taxon>
    </lineage>
</organism>
<keyword evidence="1" id="KW-1133">Transmembrane helix</keyword>
<evidence type="ECO:0000259" key="2">
    <source>
        <dbReference type="Pfam" id="PF07811"/>
    </source>
</evidence>
<comment type="caution">
    <text evidence="3">The sequence shown here is derived from an EMBL/GenBank/DDBJ whole genome shotgun (WGS) entry which is preliminary data.</text>
</comment>
<reference evidence="3 4" key="1">
    <citation type="submission" date="2019-12" db="EMBL/GenBank/DDBJ databases">
        <title>Genomic-based taxomic classification of the family Erythrobacteraceae.</title>
        <authorList>
            <person name="Xu L."/>
        </authorList>
    </citation>
    <scope>NUCLEOTIDE SEQUENCE [LARGE SCALE GENOMIC DNA]</scope>
    <source>
        <strain evidence="3 4">KCTC 52259</strain>
    </source>
</reference>
<keyword evidence="4" id="KW-1185">Reference proteome</keyword>
<accession>A0A6L7GGP6</accession>
<dbReference type="Proteomes" id="UP000473531">
    <property type="component" value="Unassembled WGS sequence"/>
</dbReference>
<dbReference type="Pfam" id="PF07811">
    <property type="entry name" value="TadE"/>
    <property type="match status" value="1"/>
</dbReference>
<evidence type="ECO:0000313" key="4">
    <source>
        <dbReference type="Proteomes" id="UP000473531"/>
    </source>
</evidence>
<dbReference type="EMBL" id="WTYU01000002">
    <property type="protein sequence ID" value="MXP14770.1"/>
    <property type="molecule type" value="Genomic_DNA"/>
</dbReference>
<keyword evidence="1" id="KW-0472">Membrane</keyword>
<sequence length="184" mass="19387">MIDRHALKSEKGSAAVEFALTLPMMLILLFGGMEAGHFVWTQHKLSEAVRDGARYAARIPTNSVCEGTTEVLSQGIRDDIILLTRTGQVINAAAQPKVPGWSAAQVTVEPNCDNTEFVDTGLYAEYSAIYPGAKGPVLVVSANDVAYPWMFGMLGSLMSGISGNGTDPLDIGLSATSVSPGIGL</sequence>
<feature type="domain" description="TadE-like" evidence="2">
    <location>
        <begin position="12"/>
        <end position="54"/>
    </location>
</feature>
<evidence type="ECO:0000256" key="1">
    <source>
        <dbReference type="SAM" id="Phobius"/>
    </source>
</evidence>
<protein>
    <recommendedName>
        <fullName evidence="2">TadE-like domain-containing protein</fullName>
    </recommendedName>
</protein>
<feature type="transmembrane region" description="Helical" evidence="1">
    <location>
        <begin position="20"/>
        <end position="40"/>
    </location>
</feature>